<feature type="domain" description="Cadherin" evidence="12">
    <location>
        <begin position="329"/>
        <end position="547"/>
    </location>
</feature>
<dbReference type="eggNOG" id="KOG1219">
    <property type="taxonomic scope" value="Eukaryota"/>
</dbReference>
<dbReference type="EMBL" id="DS469718">
    <property type="protein sequence ID" value="EDO34817.1"/>
    <property type="molecule type" value="Genomic_DNA"/>
</dbReference>
<feature type="signal peptide" evidence="11">
    <location>
        <begin position="1"/>
        <end position="23"/>
    </location>
</feature>
<evidence type="ECO:0000313" key="13">
    <source>
        <dbReference type="EMBL" id="EDO34817.1"/>
    </source>
</evidence>
<dbReference type="PhylomeDB" id="A7SN99"/>
<dbReference type="FunFam" id="2.60.40.60:FF:000013">
    <property type="entry name" value="Cadherin EGF LAG seven-pass G-type receptor"/>
    <property type="match status" value="2"/>
</dbReference>
<dbReference type="SMART" id="SM00112">
    <property type="entry name" value="CA"/>
    <property type="match status" value="9"/>
</dbReference>
<evidence type="ECO:0000256" key="9">
    <source>
        <dbReference type="ARBA" id="ARBA00023157"/>
    </source>
</evidence>
<feature type="domain" description="Cadherin" evidence="12">
    <location>
        <begin position="549"/>
        <end position="652"/>
    </location>
</feature>
<dbReference type="SUPFAM" id="SSF49313">
    <property type="entry name" value="Cadherin-like"/>
    <property type="match status" value="10"/>
</dbReference>
<evidence type="ECO:0000256" key="7">
    <source>
        <dbReference type="ARBA" id="ARBA00022989"/>
    </source>
</evidence>
<dbReference type="PRINTS" id="PR00205">
    <property type="entry name" value="CADHERIN"/>
</dbReference>
<evidence type="ECO:0000313" key="14">
    <source>
        <dbReference type="Proteomes" id="UP000001593"/>
    </source>
</evidence>
<dbReference type="Proteomes" id="UP000001593">
    <property type="component" value="Unassembled WGS sequence"/>
</dbReference>
<dbReference type="Gene3D" id="2.60.40.60">
    <property type="entry name" value="Cadherins"/>
    <property type="match status" value="10"/>
</dbReference>
<keyword evidence="2" id="KW-0245">EGF-like domain</keyword>
<accession>A7SN99</accession>
<feature type="domain" description="Cadherin" evidence="12">
    <location>
        <begin position="762"/>
        <end position="853"/>
    </location>
</feature>
<dbReference type="InterPro" id="IPR015919">
    <property type="entry name" value="Cadherin-like_sf"/>
</dbReference>
<evidence type="ECO:0000259" key="12">
    <source>
        <dbReference type="PROSITE" id="PS50268"/>
    </source>
</evidence>
<dbReference type="Pfam" id="PF00028">
    <property type="entry name" value="Cadherin"/>
    <property type="match status" value="7"/>
</dbReference>
<dbReference type="PANTHER" id="PTHR24026:SF126">
    <property type="entry name" value="PROTOCADHERIN FAT 4"/>
    <property type="match status" value="1"/>
</dbReference>
<dbReference type="InParanoid" id="A7SN99"/>
<feature type="domain" description="Cadherin" evidence="12">
    <location>
        <begin position="30"/>
        <end position="134"/>
    </location>
</feature>
<dbReference type="PANTHER" id="PTHR24026">
    <property type="entry name" value="FAT ATYPICAL CADHERIN-RELATED"/>
    <property type="match status" value="1"/>
</dbReference>
<evidence type="ECO:0000256" key="5">
    <source>
        <dbReference type="ARBA" id="ARBA00022737"/>
    </source>
</evidence>
<keyword evidence="14" id="KW-1185">Reference proteome</keyword>
<protein>
    <recommendedName>
        <fullName evidence="12">Cadherin domain-containing protein</fullName>
    </recommendedName>
</protein>
<feature type="domain" description="Cadherin" evidence="12">
    <location>
        <begin position="854"/>
        <end position="943"/>
    </location>
</feature>
<evidence type="ECO:0000256" key="4">
    <source>
        <dbReference type="ARBA" id="ARBA00022729"/>
    </source>
</evidence>
<feature type="domain" description="Cadherin" evidence="12">
    <location>
        <begin position="653"/>
        <end position="761"/>
    </location>
</feature>
<keyword evidence="6 10" id="KW-0106">Calcium</keyword>
<dbReference type="InterPro" id="IPR002126">
    <property type="entry name" value="Cadherin-like_dom"/>
</dbReference>
<dbReference type="PROSITE" id="PS00232">
    <property type="entry name" value="CADHERIN_1"/>
    <property type="match status" value="5"/>
</dbReference>
<dbReference type="GO" id="GO:0005509">
    <property type="term" value="F:calcium ion binding"/>
    <property type="evidence" value="ECO:0007669"/>
    <property type="project" value="UniProtKB-UniRule"/>
</dbReference>
<dbReference type="GO" id="GO:0050839">
    <property type="term" value="F:cell adhesion molecule binding"/>
    <property type="evidence" value="ECO:0000318"/>
    <property type="project" value="GO_Central"/>
</dbReference>
<keyword evidence="9" id="KW-1015">Disulfide bond</keyword>
<feature type="domain" description="Cadherin" evidence="12">
    <location>
        <begin position="244"/>
        <end position="328"/>
    </location>
</feature>
<dbReference type="GO" id="GO:0007156">
    <property type="term" value="P:homophilic cell adhesion via plasma membrane adhesion molecules"/>
    <property type="evidence" value="ECO:0007669"/>
    <property type="project" value="InterPro"/>
</dbReference>
<comment type="subcellular location">
    <subcellularLocation>
        <location evidence="1">Membrane</location>
    </subcellularLocation>
</comment>
<sequence>MLVTNPWIFVLLLIEAALIQGQANSPPRFVETQYVGRLPENQPTGTGVLTVRAVDNENDQITYQLSGEDGRFKINSVTGEITSNVNIDREKLPGSNLLEFKAIAYDAKGAGYDYRVDVPVRVQIEDVNDNTPVFINTPYSISVKENTLGTTGFAVKATDADQGQNALIKYSITGGNEANMFKIGAYEGTISVFPDSGVLDYEKYKSFNLTVSASDLGGVNGSRTAVTSVFIRVEDVDDLPAVFSPDYYTAKVAESSTKGFYVTTVTARDGDLSLNKPVSYFIDQGITTSPQHYEPVSSSIKAISTIHKAVFATVQITITDINDNAPKFVNLPYSGTVPENSPTGLTVLRVTAQDADSGDNAKFTYSLTGAAGKFVVSSEGYVVVSGNIDRETQDTYEFKVSVSDADLGPNADVRFSFIPDSSGLDKLFTIDPVSGDIKTLATFDREERVSYGLGIRVIDQPSGQQGRYVYIANKRFIRSRDNQTTRKGDNIANKRGNSGLVKTSSSLDRETTPVYTLVVRATDGGGKEVTSSLTVILDDVNDNAPVFSRPEGYTFEVQEGGVGLSVGTVQATDRDSGINAATLYSLKSVADYSKFIIDSKTGVIKTSFSLDRETQDQLNIRVIARDTGSPQLSAEVGIIVNVTDINDHRPAFSQRQYSVTVQEKRASHVILTLTATDSDRGINSALHYMIDSGNFGNSFTLDALTGSLSTTGPLDREVRAEYTLLVFVSDLQGNASLGIPLRDSAVVNVFIEDMNDNSPVFPQSQYSLTIPEDTAPGTGIIQVQARDIDSGISQNLHYSIVSGNSLGRFFIDSSSARVYVKSPLDRDPPRNEGAYTLEVTITISDVNDSPPEFSQAMYSVRIPENITLGTVVLQPSCVDRDLGTNGQISYHISSGNSETPPRFSVNPSSGALSVSTEFDFDTGRKSYSLVLTATDKGEPALSG</sequence>
<dbReference type="OMA" id="APMFQRQ"/>
<keyword evidence="8" id="KW-0472">Membrane</keyword>
<dbReference type="GO" id="GO:0007155">
    <property type="term" value="P:cell adhesion"/>
    <property type="evidence" value="ECO:0000318"/>
    <property type="project" value="GO_Central"/>
</dbReference>
<proteinExistence type="predicted"/>
<dbReference type="GO" id="GO:0005886">
    <property type="term" value="C:plasma membrane"/>
    <property type="evidence" value="ECO:0000318"/>
    <property type="project" value="GO_Central"/>
</dbReference>
<gene>
    <name evidence="13" type="ORF">NEMVEDRAFT_v1g214866</name>
</gene>
<dbReference type="FunFam" id="2.60.40.60:FF:000181">
    <property type="entry name" value="Predicted protein"/>
    <property type="match status" value="2"/>
</dbReference>
<evidence type="ECO:0000256" key="10">
    <source>
        <dbReference type="PROSITE-ProRule" id="PRU00043"/>
    </source>
</evidence>
<reference evidence="13 14" key="1">
    <citation type="journal article" date="2007" name="Science">
        <title>Sea anemone genome reveals ancestral eumetazoan gene repertoire and genomic organization.</title>
        <authorList>
            <person name="Putnam N.H."/>
            <person name="Srivastava M."/>
            <person name="Hellsten U."/>
            <person name="Dirks B."/>
            <person name="Chapman J."/>
            <person name="Salamov A."/>
            <person name="Terry A."/>
            <person name="Shapiro H."/>
            <person name="Lindquist E."/>
            <person name="Kapitonov V.V."/>
            <person name="Jurka J."/>
            <person name="Genikhovich G."/>
            <person name="Grigoriev I.V."/>
            <person name="Lucas S.M."/>
            <person name="Steele R.E."/>
            <person name="Finnerty J.R."/>
            <person name="Technau U."/>
            <person name="Martindale M.Q."/>
            <person name="Rokhsar D.S."/>
        </authorList>
    </citation>
    <scope>NUCLEOTIDE SEQUENCE [LARGE SCALE GENOMIC DNA]</scope>
    <source>
        <strain evidence="14">CH2 X CH6</strain>
    </source>
</reference>
<keyword evidence="7" id="KW-1133">Transmembrane helix</keyword>
<feature type="domain" description="Cadherin" evidence="12">
    <location>
        <begin position="135"/>
        <end position="247"/>
    </location>
</feature>
<dbReference type="HOGENOM" id="CLU_311522_0_0_1"/>
<evidence type="ECO:0000256" key="6">
    <source>
        <dbReference type="ARBA" id="ARBA00022837"/>
    </source>
</evidence>
<dbReference type="InterPro" id="IPR020894">
    <property type="entry name" value="Cadherin_CS"/>
</dbReference>
<dbReference type="PROSITE" id="PS50268">
    <property type="entry name" value="CADHERIN_2"/>
    <property type="match status" value="8"/>
</dbReference>
<evidence type="ECO:0000256" key="8">
    <source>
        <dbReference type="ARBA" id="ARBA00023136"/>
    </source>
</evidence>
<keyword evidence="4 11" id="KW-0732">Signal</keyword>
<dbReference type="AlphaFoldDB" id="A7SN99"/>
<evidence type="ECO:0000256" key="11">
    <source>
        <dbReference type="SAM" id="SignalP"/>
    </source>
</evidence>
<keyword evidence="5" id="KW-0677">Repeat</keyword>
<organism evidence="13 14">
    <name type="scientific">Nematostella vectensis</name>
    <name type="common">Starlet sea anemone</name>
    <dbReference type="NCBI Taxonomy" id="45351"/>
    <lineage>
        <taxon>Eukaryota</taxon>
        <taxon>Metazoa</taxon>
        <taxon>Cnidaria</taxon>
        <taxon>Anthozoa</taxon>
        <taxon>Hexacorallia</taxon>
        <taxon>Actiniaria</taxon>
        <taxon>Edwardsiidae</taxon>
        <taxon>Nematostella</taxon>
    </lineage>
</organism>
<evidence type="ECO:0000256" key="2">
    <source>
        <dbReference type="ARBA" id="ARBA00022536"/>
    </source>
</evidence>
<dbReference type="FunFam" id="2.60.40.60:FF:000805">
    <property type="entry name" value="Predicted protein"/>
    <property type="match status" value="1"/>
</dbReference>
<evidence type="ECO:0000256" key="1">
    <source>
        <dbReference type="ARBA" id="ARBA00004370"/>
    </source>
</evidence>
<dbReference type="CDD" id="cd11304">
    <property type="entry name" value="Cadherin_repeat"/>
    <property type="match status" value="8"/>
</dbReference>
<evidence type="ECO:0000256" key="3">
    <source>
        <dbReference type="ARBA" id="ARBA00022692"/>
    </source>
</evidence>
<name>A7SN99_NEMVE</name>
<keyword evidence="3" id="KW-0812">Transmembrane</keyword>
<feature type="chain" id="PRO_5002712190" description="Cadherin domain-containing protein" evidence="11">
    <location>
        <begin position="24"/>
        <end position="943"/>
    </location>
</feature>